<feature type="transmembrane region" description="Helical" evidence="4">
    <location>
        <begin position="6"/>
        <end position="25"/>
    </location>
</feature>
<keyword evidence="4" id="KW-0812">Transmembrane</keyword>
<dbReference type="SMART" id="SM00498">
    <property type="entry name" value="FH2"/>
    <property type="match status" value="1"/>
</dbReference>
<feature type="domain" description="FH2" evidence="5">
    <location>
        <begin position="215"/>
        <end position="642"/>
    </location>
</feature>
<dbReference type="AlphaFoldDB" id="A0AAD4TEV3"/>
<feature type="region of interest" description="Disordered" evidence="3">
    <location>
        <begin position="53"/>
        <end position="73"/>
    </location>
</feature>
<evidence type="ECO:0000313" key="6">
    <source>
        <dbReference type="EMBL" id="KAI3954042.1"/>
    </source>
</evidence>
<feature type="compositionally biased region" description="Basic and acidic residues" evidence="3">
    <location>
        <begin position="472"/>
        <end position="482"/>
    </location>
</feature>
<dbReference type="Proteomes" id="UP001202328">
    <property type="component" value="Unassembled WGS sequence"/>
</dbReference>
<dbReference type="EMBL" id="JAJJMB010002020">
    <property type="protein sequence ID" value="KAI3954042.1"/>
    <property type="molecule type" value="Genomic_DNA"/>
</dbReference>
<evidence type="ECO:0000256" key="2">
    <source>
        <dbReference type="RuleBase" id="RU361260"/>
    </source>
</evidence>
<feature type="compositionally biased region" description="Polar residues" evidence="3">
    <location>
        <begin position="228"/>
        <end position="239"/>
    </location>
</feature>
<dbReference type="GO" id="GO:0045010">
    <property type="term" value="P:actin nucleation"/>
    <property type="evidence" value="ECO:0007669"/>
    <property type="project" value="InterPro"/>
</dbReference>
<reference evidence="6" key="1">
    <citation type="submission" date="2022-04" db="EMBL/GenBank/DDBJ databases">
        <title>A functionally conserved STORR gene fusion in Papaver species that diverged 16.8 million years ago.</title>
        <authorList>
            <person name="Catania T."/>
        </authorList>
    </citation>
    <scope>NUCLEOTIDE SEQUENCE</scope>
    <source>
        <strain evidence="6">S-188037</strain>
    </source>
</reference>
<dbReference type="PANTHER" id="PTHR23213:SF354">
    <property type="entry name" value="FORMIN-LIKE PROTEIN 4"/>
    <property type="match status" value="1"/>
</dbReference>
<comment type="similarity">
    <text evidence="1">Belongs to the formin-like family. Class-I subfamily.</text>
</comment>
<feature type="region of interest" description="Disordered" evidence="3">
    <location>
        <begin position="460"/>
        <end position="482"/>
    </location>
</feature>
<comment type="caution">
    <text evidence="6">The sequence shown here is derived from an EMBL/GenBank/DDBJ whole genome shotgun (WGS) entry which is preliminary data.</text>
</comment>
<feature type="compositionally biased region" description="Polar residues" evidence="3">
    <location>
        <begin position="460"/>
        <end position="471"/>
    </location>
</feature>
<sequence>MLLFQSWVHLVILIIASLTFLPFSYSSSHDQVKSTSQNNIEVFFPFHHHSQPIPSSNPLSSSSSNVPHHQNNTRTTSLDATLAKAFAGLVASIVIVAGVLFFCRKYHAGRVSVNTKMGIRRPREIRVNINNDHQQLKPIGGDSKTGLVVDENGLDMIYWRQLQSSSNDLRKKDSLSKTEKKYQELIGISKREFPKPYVINSSTTLNSRELQVQVQQSSNPPPRAAQSGHFTKSPSTSSTNDMATALFGYVAANRISPKSNSVSPNNARKLSTDPTAQIFILDPYKSQKTAMVIRSLHITRKEILDALLEGKMSLDLETLEKLSDIAPTKEEQEQILAFDGNQTKLADAESFIYHLLKSVPSPFARLKAMLFRSKYDSKICFLKMSLQTLELGCNELRTNGVFYKLFEAIATTQGTTTTEYNLNELRNLCNMKNDNECTHQLQAIVEQVIINEGKRSITRQSQTLKGRNGTSRKSESSLRQRDDHEYRTLGLPVVEGLGKELSHVKKAAYIDYTAVERTCFSLKAGFVEIRELFIENINDANIKLEDDGFVKTMKIFLHRAEEDVKIVKKDEKRVKELVKKTREIYFQNQEIITSTASSDGHHQNLLQVFVMITELIRMVDQICTDIAGNLKKMETDGLSSRD</sequence>
<dbReference type="Pfam" id="PF02181">
    <property type="entry name" value="FH2"/>
    <property type="match status" value="1"/>
</dbReference>
<dbReference type="Gene3D" id="1.20.58.2220">
    <property type="entry name" value="Formin, FH2 domain"/>
    <property type="match status" value="1"/>
</dbReference>
<feature type="transmembrane region" description="Helical" evidence="4">
    <location>
        <begin position="82"/>
        <end position="102"/>
    </location>
</feature>
<dbReference type="PANTHER" id="PTHR23213">
    <property type="entry name" value="FORMIN-RELATED"/>
    <property type="match status" value="1"/>
</dbReference>
<keyword evidence="7" id="KW-1185">Reference proteome</keyword>
<keyword evidence="4" id="KW-1133">Transmembrane helix</keyword>
<evidence type="ECO:0000313" key="7">
    <source>
        <dbReference type="Proteomes" id="UP001202328"/>
    </source>
</evidence>
<name>A0AAD4TEV3_9MAGN</name>
<dbReference type="PROSITE" id="PS51444">
    <property type="entry name" value="FH2"/>
    <property type="match status" value="1"/>
</dbReference>
<feature type="region of interest" description="Disordered" evidence="3">
    <location>
        <begin position="213"/>
        <end position="239"/>
    </location>
</feature>
<proteinExistence type="inferred from homology"/>
<dbReference type="InterPro" id="IPR015425">
    <property type="entry name" value="FH2_Formin"/>
</dbReference>
<gene>
    <name evidence="6" type="ORF">MKW98_017866</name>
</gene>
<dbReference type="InterPro" id="IPR042201">
    <property type="entry name" value="FH2_Formin_sf"/>
</dbReference>
<organism evidence="6 7">
    <name type="scientific">Papaver atlanticum</name>
    <dbReference type="NCBI Taxonomy" id="357466"/>
    <lineage>
        <taxon>Eukaryota</taxon>
        <taxon>Viridiplantae</taxon>
        <taxon>Streptophyta</taxon>
        <taxon>Embryophyta</taxon>
        <taxon>Tracheophyta</taxon>
        <taxon>Spermatophyta</taxon>
        <taxon>Magnoliopsida</taxon>
        <taxon>Ranunculales</taxon>
        <taxon>Papaveraceae</taxon>
        <taxon>Papaveroideae</taxon>
        <taxon>Papaver</taxon>
    </lineage>
</organism>
<dbReference type="InterPro" id="IPR027643">
    <property type="entry name" value="Formin-like_plant"/>
</dbReference>
<feature type="compositionally biased region" description="Low complexity" evidence="3">
    <location>
        <begin position="53"/>
        <end position="72"/>
    </location>
</feature>
<evidence type="ECO:0000256" key="1">
    <source>
        <dbReference type="ARBA" id="ARBA00025793"/>
    </source>
</evidence>
<keyword evidence="4" id="KW-0472">Membrane</keyword>
<evidence type="ECO:0000256" key="4">
    <source>
        <dbReference type="SAM" id="Phobius"/>
    </source>
</evidence>
<dbReference type="GO" id="GO:0051015">
    <property type="term" value="F:actin filament binding"/>
    <property type="evidence" value="ECO:0007669"/>
    <property type="project" value="InterPro"/>
</dbReference>
<evidence type="ECO:0000259" key="5">
    <source>
        <dbReference type="PROSITE" id="PS51444"/>
    </source>
</evidence>
<accession>A0AAD4TEV3</accession>
<protein>
    <recommendedName>
        <fullName evidence="2">Formin-like protein</fullName>
    </recommendedName>
</protein>
<evidence type="ECO:0000256" key="3">
    <source>
        <dbReference type="SAM" id="MobiDB-lite"/>
    </source>
</evidence>
<dbReference type="SUPFAM" id="SSF101447">
    <property type="entry name" value="Formin homology 2 domain (FH2 domain)"/>
    <property type="match status" value="1"/>
</dbReference>